<sequence>MTLPLSPIATDLYYRIANWLNADESDNESFYLVPMGFYSKQAIDFNRAINCYHYWLKLALEIGLIEDTYHHKMAFLKSIDHSLAGKLTEDLQDMHDYQIGTTTYLEKILKQMSYYLA</sequence>
<accession>A0A4Q7DY83</accession>
<name>A0A4Q7DY83_9GAMM</name>
<protein>
    <submittedName>
        <fullName evidence="1">Uncharacterized protein</fullName>
    </submittedName>
</protein>
<evidence type="ECO:0000313" key="2">
    <source>
        <dbReference type="Proteomes" id="UP000292345"/>
    </source>
</evidence>
<reference evidence="1 2" key="1">
    <citation type="submission" date="2018-01" db="EMBL/GenBank/DDBJ databases">
        <title>Co-occurrence of chitin degradation, pigmentation and bioactivity in marine Pseudoalteromonas.</title>
        <authorList>
            <person name="Paulsen S."/>
            <person name="Gram L."/>
            <person name="Machado H."/>
        </authorList>
    </citation>
    <scope>NUCLEOTIDE SEQUENCE [LARGE SCALE GENOMIC DNA]</scope>
    <source>
        <strain evidence="1 2">S1946</strain>
    </source>
</reference>
<dbReference type="AlphaFoldDB" id="A0A4Q7DY83"/>
<comment type="caution">
    <text evidence="1">The sequence shown here is derived from an EMBL/GenBank/DDBJ whole genome shotgun (WGS) entry which is preliminary data.</text>
</comment>
<evidence type="ECO:0000313" key="1">
    <source>
        <dbReference type="EMBL" id="RZM71262.1"/>
    </source>
</evidence>
<proteinExistence type="predicted"/>
<gene>
    <name evidence="1" type="ORF">C3B51_22730</name>
</gene>
<organism evidence="1 2">
    <name type="scientific">Pseudoalteromonas rubra</name>
    <dbReference type="NCBI Taxonomy" id="43658"/>
    <lineage>
        <taxon>Bacteria</taxon>
        <taxon>Pseudomonadati</taxon>
        <taxon>Pseudomonadota</taxon>
        <taxon>Gammaproteobacteria</taxon>
        <taxon>Alteromonadales</taxon>
        <taxon>Pseudoalteromonadaceae</taxon>
        <taxon>Pseudoalteromonas</taxon>
    </lineage>
</organism>
<dbReference type="Proteomes" id="UP000292345">
    <property type="component" value="Unassembled WGS sequence"/>
</dbReference>
<dbReference type="RefSeq" id="WP_130246470.1">
    <property type="nucleotide sequence ID" value="NZ_PPUZ01000120.1"/>
</dbReference>
<dbReference type="EMBL" id="PPUZ01000120">
    <property type="protein sequence ID" value="RZM71262.1"/>
    <property type="molecule type" value="Genomic_DNA"/>
</dbReference>